<evidence type="ECO:0000256" key="1">
    <source>
        <dbReference type="ARBA" id="ARBA00004202"/>
    </source>
</evidence>
<reference evidence="8" key="4">
    <citation type="submission" date="2022-03" db="EMBL/GenBank/DDBJ databases">
        <title>Complete Genome Sequence of Staphylococcus edaphicus strain CCM 8731.</title>
        <authorList>
            <person name="Rimmer C.O."/>
            <person name="Thomas J.C."/>
        </authorList>
    </citation>
    <scope>NUCLEOTIDE SEQUENCE</scope>
    <source>
        <strain evidence="8">CCM 8731</strain>
    </source>
</reference>
<keyword evidence="3" id="KW-1003">Cell membrane</keyword>
<dbReference type="Proteomes" id="UP001056588">
    <property type="component" value="Chromosome"/>
</dbReference>
<reference evidence="9" key="2">
    <citation type="submission" date="2017-10" db="EMBL/GenBank/DDBJ databases">
        <title>Staphylococcus edaphicus sp. nov., isolated in Antarctica, harbouring mecC gene and genomic islands essential in adaptation to extreme environment.</title>
        <authorList>
            <person name="Pantucek R."/>
            <person name="Sedlacek I."/>
            <person name="Indrakova A."/>
            <person name="Vrbovska V."/>
            <person name="Maslanova I."/>
            <person name="Kovarovic V."/>
            <person name="Svec P."/>
            <person name="Kralova S."/>
            <person name="Kristofova L."/>
            <person name="Keklakova J."/>
            <person name="Petras P."/>
            <person name="Doskar J."/>
        </authorList>
    </citation>
    <scope>NUCLEOTIDE SEQUENCE [LARGE SCALE GENOMIC DNA]</scope>
    <source>
        <strain evidence="9">CCM 5085</strain>
    </source>
</reference>
<dbReference type="GO" id="GO:0047355">
    <property type="term" value="F:CDP-glycerol glycerophosphotransferase activity"/>
    <property type="evidence" value="ECO:0007669"/>
    <property type="project" value="InterPro"/>
</dbReference>
<dbReference type="InterPro" id="IPR051612">
    <property type="entry name" value="Teichoic_Acid_Biosynth"/>
</dbReference>
<dbReference type="Proteomes" id="UP000223828">
    <property type="component" value="Unassembled WGS sequence"/>
</dbReference>
<evidence type="ECO:0000313" key="10">
    <source>
        <dbReference type="Proteomes" id="UP001056588"/>
    </source>
</evidence>
<keyword evidence="4" id="KW-0808">Transferase</keyword>
<gene>
    <name evidence="7" type="ORF">BTJ66_03100</name>
    <name evidence="8" type="ORF">MNY58_11220</name>
</gene>
<dbReference type="GO" id="GO:0005886">
    <property type="term" value="C:plasma membrane"/>
    <property type="evidence" value="ECO:0007669"/>
    <property type="project" value="UniProtKB-SubCell"/>
</dbReference>
<keyword evidence="10" id="KW-1185">Reference proteome</keyword>
<dbReference type="Gene3D" id="3.40.50.12580">
    <property type="match status" value="1"/>
</dbReference>
<dbReference type="GO" id="GO:0019350">
    <property type="term" value="P:teichoic acid biosynthetic process"/>
    <property type="evidence" value="ECO:0007669"/>
    <property type="project" value="UniProtKB-KW"/>
</dbReference>
<evidence type="ECO:0000256" key="6">
    <source>
        <dbReference type="ARBA" id="ARBA00023136"/>
    </source>
</evidence>
<dbReference type="SUPFAM" id="SSF53756">
    <property type="entry name" value="UDP-Glycosyltransferase/glycogen phosphorylase"/>
    <property type="match status" value="1"/>
</dbReference>
<keyword evidence="6" id="KW-0472">Membrane</keyword>
<name>A0A2C6WRM9_9STAP</name>
<evidence type="ECO:0000256" key="2">
    <source>
        <dbReference type="ARBA" id="ARBA00010488"/>
    </source>
</evidence>
<accession>A0A2C6WRM9</accession>
<keyword evidence="5" id="KW-0777">Teichoic acid biosynthesis</keyword>
<dbReference type="InterPro" id="IPR007554">
    <property type="entry name" value="Glycerophosphate_synth"/>
</dbReference>
<dbReference type="InterPro" id="IPR043148">
    <property type="entry name" value="TagF_C"/>
</dbReference>
<dbReference type="EMBL" id="MRZN01000003">
    <property type="protein sequence ID" value="PHK50454.1"/>
    <property type="molecule type" value="Genomic_DNA"/>
</dbReference>
<dbReference type="EMBL" id="CP093217">
    <property type="protein sequence ID" value="UQW82797.1"/>
    <property type="molecule type" value="Genomic_DNA"/>
</dbReference>
<dbReference type="InterPro" id="IPR049698">
    <property type="entry name" value="TarB"/>
</dbReference>
<sequence>MRQMIKKLYMTIISFLNLIYMKKKIQDRHIVIMMTFAEDVYPIIEALYRKGYLITVIGNDSNRAYIQQFENINFISTGNKRVFKHIKALSTAKVIVIDTYYLMLGGLKKKPQQTVIQTWHAAGALKHFGLTDHQVDLSNTKMVTQYKNVYGATDKYLVGGEPMVACFKASFDATDEQFLRTGLPRLVPYTTLDIKKRQHELKKQYGIEGKVAIYVPTYREHKQANRNIDKGEFEAALPEYTLLSKLHPSIETEAQTTIHLQTLMILADVIISDYSSLAIEASLLGKPTVFYVYDETQYEQERGLNKFYKAIPEGYKAYSETELIEKISASDVQLSPLFDVWHEYNTQDSLTNVINEIEKMVKI</sequence>
<dbReference type="PANTHER" id="PTHR37316">
    <property type="entry name" value="TEICHOIC ACID GLYCEROL-PHOSPHATE PRIMASE"/>
    <property type="match status" value="1"/>
</dbReference>
<organism evidence="7 9">
    <name type="scientific">Staphylococcus edaphicus</name>
    <dbReference type="NCBI Taxonomy" id="1955013"/>
    <lineage>
        <taxon>Bacteria</taxon>
        <taxon>Bacillati</taxon>
        <taxon>Bacillota</taxon>
        <taxon>Bacilli</taxon>
        <taxon>Bacillales</taxon>
        <taxon>Staphylococcaceae</taxon>
        <taxon>Staphylococcus</taxon>
    </lineage>
</organism>
<comment type="similarity">
    <text evidence="2">Belongs to the CDP-glycerol glycerophosphotransferase family.</text>
</comment>
<evidence type="ECO:0000256" key="3">
    <source>
        <dbReference type="ARBA" id="ARBA00022475"/>
    </source>
</evidence>
<evidence type="ECO:0000256" key="5">
    <source>
        <dbReference type="ARBA" id="ARBA00022944"/>
    </source>
</evidence>
<comment type="subcellular location">
    <subcellularLocation>
        <location evidence="1">Cell membrane</location>
        <topology evidence="1">Peripheral membrane protein</topology>
    </subcellularLocation>
</comment>
<dbReference type="Gene3D" id="3.40.50.11820">
    <property type="match status" value="1"/>
</dbReference>
<reference evidence="7" key="3">
    <citation type="submission" date="2017-10" db="EMBL/GenBank/DDBJ databases">
        <authorList>
            <person name="Vrbovska V."/>
            <person name="Kovarovic V."/>
            <person name="Indrakova A."/>
        </authorList>
    </citation>
    <scope>NUCLEOTIDE SEQUENCE</scope>
    <source>
        <strain evidence="7">CCM 8730</strain>
    </source>
</reference>
<evidence type="ECO:0000256" key="4">
    <source>
        <dbReference type="ARBA" id="ARBA00022679"/>
    </source>
</evidence>
<dbReference type="PANTHER" id="PTHR37316:SF1">
    <property type="entry name" value="TEICHOIC ACID GLYCEROL-PHOSPHATE PRIMASE"/>
    <property type="match status" value="1"/>
</dbReference>
<evidence type="ECO:0000313" key="7">
    <source>
        <dbReference type="EMBL" id="PHK50454.1"/>
    </source>
</evidence>
<proteinExistence type="inferred from homology"/>
<dbReference type="RefSeq" id="WP_099089532.1">
    <property type="nucleotide sequence ID" value="NZ_CP093217.1"/>
</dbReference>
<protein>
    <submittedName>
        <fullName evidence="8">CDP-glycerol glycerophosphotransferase family protein</fullName>
    </submittedName>
    <submittedName>
        <fullName evidence="7">CDP-glycerol--poly(Glycerophosphate) glycerophosphotransferase</fullName>
    </submittedName>
</protein>
<dbReference type="InterPro" id="IPR043149">
    <property type="entry name" value="TagF_N"/>
</dbReference>
<dbReference type="AlphaFoldDB" id="A0A2C6WRM9"/>
<reference evidence="7" key="1">
    <citation type="journal article" date="2017" name="Appl. Environ. Microbiol.">
        <title>Staphylococcus edaphicus sp. nov., isolated in Antarctica, harbours mecC gene and genomic islands with suspected role in adaptation to extreme environment.</title>
        <authorList>
            <person name="Pantucek R."/>
            <person name="Sedlacek I."/>
            <person name="Indrakova A."/>
            <person name="Vrbovska V."/>
            <person name="Maslanova I."/>
            <person name="Kovarovic V."/>
            <person name="Svec P."/>
            <person name="Kralova S."/>
            <person name="Kristofova L."/>
            <person name="Keklakova J."/>
            <person name="Petras P."/>
            <person name="Doskar J."/>
        </authorList>
    </citation>
    <scope>NUCLEOTIDE SEQUENCE</scope>
    <source>
        <strain evidence="7">CCM 8730</strain>
    </source>
</reference>
<dbReference type="OrthoDB" id="9811865at2"/>
<dbReference type="NCBIfam" id="NF041711">
    <property type="entry name" value="TagprimaseTarB"/>
    <property type="match status" value="1"/>
</dbReference>
<evidence type="ECO:0000313" key="8">
    <source>
        <dbReference type="EMBL" id="UQW82797.1"/>
    </source>
</evidence>
<evidence type="ECO:0000313" key="9">
    <source>
        <dbReference type="Proteomes" id="UP000223828"/>
    </source>
</evidence>
<dbReference type="Pfam" id="PF04464">
    <property type="entry name" value="Glyphos_transf"/>
    <property type="match status" value="1"/>
</dbReference>